<sequence length="130" mass="13846">MKSYTSFKAPVFPLPCKQVLSASPCLTLAGFSFSCFLSLCAARFSGCCSFGCALTVGGAALCFAAGFGYLVLDCNLYKLLHGFLVQPVLPSSRFGFVRENRVEFGAALVTTRGRWMRGAACVPFISGDEA</sequence>
<keyword evidence="1" id="KW-0812">Transmembrane</keyword>
<dbReference type="Proteomes" id="UP001341840">
    <property type="component" value="Unassembled WGS sequence"/>
</dbReference>
<accession>A0ABU6XK75</accession>
<comment type="caution">
    <text evidence="2">The sequence shown here is derived from an EMBL/GenBank/DDBJ whole genome shotgun (WGS) entry which is preliminary data.</text>
</comment>
<dbReference type="EMBL" id="JASCZI010212099">
    <property type="protein sequence ID" value="MED6198332.1"/>
    <property type="molecule type" value="Genomic_DNA"/>
</dbReference>
<evidence type="ECO:0000313" key="3">
    <source>
        <dbReference type="Proteomes" id="UP001341840"/>
    </source>
</evidence>
<evidence type="ECO:0000313" key="2">
    <source>
        <dbReference type="EMBL" id="MED6198332.1"/>
    </source>
</evidence>
<feature type="transmembrane region" description="Helical" evidence="1">
    <location>
        <begin position="20"/>
        <end position="40"/>
    </location>
</feature>
<organism evidence="2 3">
    <name type="scientific">Stylosanthes scabra</name>
    <dbReference type="NCBI Taxonomy" id="79078"/>
    <lineage>
        <taxon>Eukaryota</taxon>
        <taxon>Viridiplantae</taxon>
        <taxon>Streptophyta</taxon>
        <taxon>Embryophyta</taxon>
        <taxon>Tracheophyta</taxon>
        <taxon>Spermatophyta</taxon>
        <taxon>Magnoliopsida</taxon>
        <taxon>eudicotyledons</taxon>
        <taxon>Gunneridae</taxon>
        <taxon>Pentapetalae</taxon>
        <taxon>rosids</taxon>
        <taxon>fabids</taxon>
        <taxon>Fabales</taxon>
        <taxon>Fabaceae</taxon>
        <taxon>Papilionoideae</taxon>
        <taxon>50 kb inversion clade</taxon>
        <taxon>dalbergioids sensu lato</taxon>
        <taxon>Dalbergieae</taxon>
        <taxon>Pterocarpus clade</taxon>
        <taxon>Stylosanthes</taxon>
    </lineage>
</organism>
<dbReference type="PROSITE" id="PS51257">
    <property type="entry name" value="PROKAR_LIPOPROTEIN"/>
    <property type="match status" value="1"/>
</dbReference>
<keyword evidence="3" id="KW-1185">Reference proteome</keyword>
<reference evidence="2 3" key="1">
    <citation type="journal article" date="2023" name="Plants (Basel)">
        <title>Bridging the Gap: Combining Genomics and Transcriptomics Approaches to Understand Stylosanthes scabra, an Orphan Legume from the Brazilian Caatinga.</title>
        <authorList>
            <person name="Ferreira-Neto J.R.C."/>
            <person name="da Silva M.D."/>
            <person name="Binneck E."/>
            <person name="de Melo N.F."/>
            <person name="da Silva R.H."/>
            <person name="de Melo A.L.T.M."/>
            <person name="Pandolfi V."/>
            <person name="Bustamante F.O."/>
            <person name="Brasileiro-Vidal A.C."/>
            <person name="Benko-Iseppon A.M."/>
        </authorList>
    </citation>
    <scope>NUCLEOTIDE SEQUENCE [LARGE SCALE GENOMIC DNA]</scope>
    <source>
        <tissue evidence="2">Leaves</tissue>
    </source>
</reference>
<name>A0ABU6XK75_9FABA</name>
<evidence type="ECO:0008006" key="4">
    <source>
        <dbReference type="Google" id="ProtNLM"/>
    </source>
</evidence>
<gene>
    <name evidence="2" type="ORF">PIB30_065371</name>
</gene>
<protein>
    <recommendedName>
        <fullName evidence="4">Transmembrane protein</fullName>
    </recommendedName>
</protein>
<evidence type="ECO:0000256" key="1">
    <source>
        <dbReference type="SAM" id="Phobius"/>
    </source>
</evidence>
<keyword evidence="1" id="KW-0472">Membrane</keyword>
<feature type="transmembrane region" description="Helical" evidence="1">
    <location>
        <begin position="52"/>
        <end position="72"/>
    </location>
</feature>
<proteinExistence type="predicted"/>
<keyword evidence="1" id="KW-1133">Transmembrane helix</keyword>